<keyword evidence="4" id="KW-1185">Reference proteome</keyword>
<evidence type="ECO:0000313" key="4">
    <source>
        <dbReference type="Proteomes" id="UP001321804"/>
    </source>
</evidence>
<reference evidence="3 4" key="1">
    <citation type="journal article" date="2023" name="Microbiol. Spectr.">
        <title>Symbiosis of Carpenter Bees with Uncharacterized Lactic Acid Bacteria Showing NAD Auxotrophy.</title>
        <authorList>
            <person name="Kawasaki S."/>
            <person name="Ozawa K."/>
            <person name="Mori T."/>
            <person name="Yamamoto A."/>
            <person name="Ito M."/>
            <person name="Ohkuma M."/>
            <person name="Sakamoto M."/>
            <person name="Matsutani M."/>
        </authorList>
    </citation>
    <scope>NUCLEOTIDE SEQUENCE [LARGE SCALE GENOMIC DNA]</scope>
    <source>
        <strain evidence="3 4">KimC2</strain>
    </source>
</reference>
<dbReference type="Gene3D" id="3.40.710.10">
    <property type="entry name" value="DD-peptidase/beta-lactamase superfamily"/>
    <property type="match status" value="1"/>
</dbReference>
<organism evidence="3 4">
    <name type="scientific">Xylocopilactobacillus apis</name>
    <dbReference type="NCBI Taxonomy" id="2932183"/>
    <lineage>
        <taxon>Bacteria</taxon>
        <taxon>Bacillati</taxon>
        <taxon>Bacillota</taxon>
        <taxon>Bacilli</taxon>
        <taxon>Lactobacillales</taxon>
        <taxon>Lactobacillaceae</taxon>
        <taxon>Xylocopilactobacillus</taxon>
    </lineage>
</organism>
<dbReference type="Proteomes" id="UP001321804">
    <property type="component" value="Chromosome"/>
</dbReference>
<dbReference type="RefSeq" id="WP_317696930.1">
    <property type="nucleotide sequence ID" value="NZ_AP026801.1"/>
</dbReference>
<evidence type="ECO:0000259" key="2">
    <source>
        <dbReference type="Pfam" id="PF00144"/>
    </source>
</evidence>
<dbReference type="Pfam" id="PF00144">
    <property type="entry name" value="Beta-lactamase"/>
    <property type="match status" value="1"/>
</dbReference>
<dbReference type="InterPro" id="IPR001466">
    <property type="entry name" value="Beta-lactam-related"/>
</dbReference>
<evidence type="ECO:0000313" key="3">
    <source>
        <dbReference type="EMBL" id="BDR55533.1"/>
    </source>
</evidence>
<name>A0AAU9DPS4_9LACO</name>
<keyword evidence="1" id="KW-0812">Transmembrane</keyword>
<dbReference type="PANTHER" id="PTHR46825">
    <property type="entry name" value="D-ALANYL-D-ALANINE-CARBOXYPEPTIDASE/ENDOPEPTIDASE AMPH"/>
    <property type="match status" value="1"/>
</dbReference>
<dbReference type="InterPro" id="IPR050491">
    <property type="entry name" value="AmpC-like"/>
</dbReference>
<dbReference type="PANTHER" id="PTHR46825:SF9">
    <property type="entry name" value="BETA-LACTAMASE-RELATED DOMAIN-CONTAINING PROTEIN"/>
    <property type="match status" value="1"/>
</dbReference>
<feature type="domain" description="Beta-lactamase-related" evidence="2">
    <location>
        <begin position="90"/>
        <end position="388"/>
    </location>
</feature>
<dbReference type="AlphaFoldDB" id="A0AAU9DPS4"/>
<gene>
    <name evidence="3" type="ORF">KIMC2_00950</name>
</gene>
<dbReference type="InterPro" id="IPR012338">
    <property type="entry name" value="Beta-lactam/transpept-like"/>
</dbReference>
<evidence type="ECO:0000256" key="1">
    <source>
        <dbReference type="SAM" id="Phobius"/>
    </source>
</evidence>
<protein>
    <submittedName>
        <fullName evidence="3">Serine hydrolase</fullName>
    </submittedName>
</protein>
<dbReference type="GO" id="GO:0016787">
    <property type="term" value="F:hydrolase activity"/>
    <property type="evidence" value="ECO:0007669"/>
    <property type="project" value="UniProtKB-KW"/>
</dbReference>
<proteinExistence type="predicted"/>
<sequence length="403" mass="45997">MKFKNIKIFAFIALGIMIGGGFSYVYYVKRVRPRHLIAQQQQVYTVRKQDQQKIDHLQEVNHQLAMRGLLEDENKEVIDRLSPSKSQSIDKLMDKNYYIGSALLFKDGQIVYKKGFGYSDYQTKKKNTSNSLYQWASLQKSITAVLIMKSVEEGNLKLTDHLSKFYPTVPGSQKITIRQMLNMTSGLSVKDGKPIIPAKDVIKDNISRTTFDQKKWNHAMYSPVNYVLMAGILEKVNDTNYYQLIQDKIFKPLKLKNVGFTSAVDWKPIQMFSYQTPTPKTAPYLKTIPTNPLTYTKELGTGNVYSTAQTLLETQLSIVAGKIISKDDLRTLRNTTGGYYAGGVYNYDDHFYSHGLIAGYETSMYITNDGTNAIILMSNRSIPYPDLKKSYSFISSLYNQMMK</sequence>
<keyword evidence="1" id="KW-1133">Transmembrane helix</keyword>
<keyword evidence="1" id="KW-0472">Membrane</keyword>
<dbReference type="SUPFAM" id="SSF56601">
    <property type="entry name" value="beta-lactamase/transpeptidase-like"/>
    <property type="match status" value="1"/>
</dbReference>
<feature type="transmembrane region" description="Helical" evidence="1">
    <location>
        <begin position="6"/>
        <end position="27"/>
    </location>
</feature>
<dbReference type="EMBL" id="AP026801">
    <property type="protein sequence ID" value="BDR55533.1"/>
    <property type="molecule type" value="Genomic_DNA"/>
</dbReference>
<keyword evidence="3" id="KW-0378">Hydrolase</keyword>
<dbReference type="KEGG" id="xak:KIMC2_00950"/>
<accession>A0AAU9DPS4</accession>